<dbReference type="InterPro" id="IPR027267">
    <property type="entry name" value="AH/BAR_dom_sf"/>
</dbReference>
<feature type="region of interest" description="Disordered" evidence="2">
    <location>
        <begin position="1013"/>
        <end position="1039"/>
    </location>
</feature>
<evidence type="ECO:0000313" key="5">
    <source>
        <dbReference type="Proteomes" id="UP000044602"/>
    </source>
</evidence>
<evidence type="ECO:0000313" key="4">
    <source>
        <dbReference type="EMBL" id="CRJ79808.1"/>
    </source>
</evidence>
<keyword evidence="1" id="KW-0597">Phosphoprotein</keyword>
<dbReference type="InterPro" id="IPR043453">
    <property type="entry name" value="Slm1_PH"/>
</dbReference>
<proteinExistence type="predicted"/>
<feature type="compositionally biased region" description="Polar residues" evidence="2">
    <location>
        <begin position="798"/>
        <end position="809"/>
    </location>
</feature>
<reference evidence="4 5" key="1">
    <citation type="submission" date="2015-05" db="EMBL/GenBank/DDBJ databases">
        <authorList>
            <person name="Wang D.B."/>
            <person name="Wang M."/>
        </authorList>
    </citation>
    <scope>NUCLEOTIDE SEQUENCE [LARGE SCALE GENOMIC DNA]</scope>
    <source>
        <strain evidence="4">VL1</strain>
    </source>
</reference>
<dbReference type="Proteomes" id="UP000044602">
    <property type="component" value="Unassembled WGS sequence"/>
</dbReference>
<dbReference type="InterPro" id="IPR001849">
    <property type="entry name" value="PH_domain"/>
</dbReference>
<feature type="region of interest" description="Disordered" evidence="2">
    <location>
        <begin position="794"/>
        <end position="856"/>
    </location>
</feature>
<organism evidence="4 5">
    <name type="scientific">Verticillium longisporum</name>
    <name type="common">Verticillium dahliae var. longisporum</name>
    <dbReference type="NCBI Taxonomy" id="100787"/>
    <lineage>
        <taxon>Eukaryota</taxon>
        <taxon>Fungi</taxon>
        <taxon>Dikarya</taxon>
        <taxon>Ascomycota</taxon>
        <taxon>Pezizomycotina</taxon>
        <taxon>Sordariomycetes</taxon>
        <taxon>Hypocreomycetidae</taxon>
        <taxon>Glomerellales</taxon>
        <taxon>Plectosphaerellaceae</taxon>
        <taxon>Verticillium</taxon>
    </lineage>
</organism>
<dbReference type="SUPFAM" id="SSF103657">
    <property type="entry name" value="BAR/IMD domain-like"/>
    <property type="match status" value="1"/>
</dbReference>
<name>A0A0G4KCV7_VERLO</name>
<feature type="region of interest" description="Disordered" evidence="2">
    <location>
        <begin position="136"/>
        <end position="166"/>
    </location>
</feature>
<feature type="compositionally biased region" description="Basic and acidic residues" evidence="2">
    <location>
        <begin position="910"/>
        <end position="922"/>
    </location>
</feature>
<dbReference type="Pfam" id="PF20400">
    <property type="entry name" value="BAR_4"/>
    <property type="match status" value="1"/>
</dbReference>
<dbReference type="CDD" id="cd13311">
    <property type="entry name" value="PH_Slm1"/>
    <property type="match status" value="1"/>
</dbReference>
<dbReference type="Gene3D" id="2.30.29.30">
    <property type="entry name" value="Pleckstrin-homology domain (PH domain)/Phosphotyrosine-binding domain (PTB)"/>
    <property type="match status" value="1"/>
</dbReference>
<feature type="compositionally biased region" description="Low complexity" evidence="2">
    <location>
        <begin position="693"/>
        <end position="706"/>
    </location>
</feature>
<feature type="domain" description="PH" evidence="3">
    <location>
        <begin position="575"/>
        <end position="678"/>
    </location>
</feature>
<feature type="region of interest" description="Disordered" evidence="2">
    <location>
        <begin position="872"/>
        <end position="948"/>
    </location>
</feature>
<dbReference type="InterPro" id="IPR046869">
    <property type="entry name" value="SLM1/RGC1-like_PH"/>
</dbReference>
<dbReference type="STRING" id="100787.A0A0G4KCV7"/>
<sequence length="1060" mass="115597">APGITPPHSTILAPSAAQQLANPHPASTNLDSGFTATLPNQTSPHWATIWNIYTTLGSPRCSLPAYDRISLITPFSALLSYLPYQYSSGPSRLTDQLLAFASLKRASSPPPSSRPSVVIVITLPAVPTPVAMTSHATTSAGYPNPNSDPTQNLAYPPPPSHTARTPAALHSDAFDAPANGNGHDPYSDHLRQNTLANAHTSHPTYPQQAGSALAVPSSNHGRFTEEWDASQRGSSIIDGHTANNMQRSNSYASNSGEDHLSLPSRGNTLKKKGSLRRNASLKRSGSRRSMKAGSVRSLALQSTSDPDEAHSAFHCPVPTTGNPTEVLANRFQSWRKVLKDLIAYYREIQSHYETKAKSLVKLANVANNISTPPGFLASGGLVDAMEILRVYHKNSIVEANKAKEIEEDVILALTGLRSDLHQKIKEIKSLSGDFKNSVEKEMDATRKLVKSLQETIGQSDADPASTTGKQDPYLLRLAVDRQVERQIDEENYLHQAYLNLEASGRELESIVVGEIQKAYNAYAGILKRESDAAYNAIDELRIGPIAMPKDTEWTHFVQKDDHFVDPEIPVRSADQIHYPGLLERKSKYLKSYTAGWYVLSPTHLHEFKSADKAQAPVMSLYLPEQKLGSHSSEGGSSNKFILKGRQAGSMHRGHTWVFRAETHDTMMAWYEDVKALTEKTPQERSDFVRHTRSLSQSSRRSVSSDGVVDEEDDEPFSADTVVAAETGSKSDIRRPQPGGRFPSDIQVNAQRGLQAPLSPSSMSSGFENQNQGQGQGQGQDQIAAAGVLPVGVGALGDKNNSQESHQGYGNTDRALMDDAPSHATMVSQQAREDGINPYTNEPARDSQMVPDYDNNQYFNQSQTQNYVVPVAGVQRSSSQRSQRSQRSQTQSSQPNQNPGVIAPLVVGGDLQRHTSESQDRSLETPGGNGQYGQWMNGHSDGQRIDGVQPVPSQVAHQPEYQAANVHDTRDVSVKPVFVAAGHRNDWNGQFQQQPENSVTDGSLASPTQANANYTLAQPQPVRPTSTNIRTDSVPTISNLHVPGEYPKAIPTTESFDKRLA</sequence>
<feature type="compositionally biased region" description="Low complexity" evidence="2">
    <location>
        <begin position="874"/>
        <end position="893"/>
    </location>
</feature>
<dbReference type="PROSITE" id="PS50003">
    <property type="entry name" value="PH_DOMAIN"/>
    <property type="match status" value="1"/>
</dbReference>
<feature type="compositionally biased region" description="Polar residues" evidence="2">
    <location>
        <begin position="199"/>
        <end position="221"/>
    </location>
</feature>
<dbReference type="InterPro" id="IPR046868">
    <property type="entry name" value="BAR_4"/>
</dbReference>
<feature type="compositionally biased region" description="Basic and acidic residues" evidence="2">
    <location>
        <begin position="680"/>
        <end position="689"/>
    </location>
</feature>
<evidence type="ECO:0000256" key="1">
    <source>
        <dbReference type="ARBA" id="ARBA00022553"/>
    </source>
</evidence>
<accession>A0A0G4KCV7</accession>
<feature type="compositionally biased region" description="Polar residues" evidence="2">
    <location>
        <begin position="1013"/>
        <end position="1038"/>
    </location>
</feature>
<dbReference type="InterPro" id="IPR011993">
    <property type="entry name" value="PH-like_dom_sf"/>
</dbReference>
<dbReference type="PANTHER" id="PTHR31941:SF16">
    <property type="entry name" value="PHOSPHATIDYLINOSITOL 4,5-BISPHOSPHATE-BINDING PROTEIN SLM1-RELATED"/>
    <property type="match status" value="1"/>
</dbReference>
<feature type="region of interest" description="Disordered" evidence="2">
    <location>
        <begin position="680"/>
        <end position="780"/>
    </location>
</feature>
<feature type="non-terminal residue" evidence="4">
    <location>
        <position position="1"/>
    </location>
</feature>
<feature type="compositionally biased region" description="Polar residues" evidence="2">
    <location>
        <begin position="745"/>
        <end position="767"/>
    </location>
</feature>
<gene>
    <name evidence="4" type="ORF">BN1708_000100</name>
</gene>
<dbReference type="AlphaFoldDB" id="A0A0G4KCV7"/>
<protein>
    <recommendedName>
        <fullName evidence="3">PH domain-containing protein</fullName>
    </recommendedName>
</protein>
<dbReference type="PANTHER" id="PTHR31941">
    <property type="entry name" value="CYTOSKELETAL SIGNALING PROTEIN SLM1"/>
    <property type="match status" value="1"/>
</dbReference>
<dbReference type="SMART" id="SM00233">
    <property type="entry name" value="PH"/>
    <property type="match status" value="1"/>
</dbReference>
<dbReference type="SUPFAM" id="SSF50729">
    <property type="entry name" value="PH domain-like"/>
    <property type="match status" value="1"/>
</dbReference>
<dbReference type="Pfam" id="PF20399">
    <property type="entry name" value="PH_20"/>
    <property type="match status" value="1"/>
</dbReference>
<keyword evidence="5" id="KW-1185">Reference proteome</keyword>
<evidence type="ECO:0000259" key="3">
    <source>
        <dbReference type="PROSITE" id="PS50003"/>
    </source>
</evidence>
<feature type="compositionally biased region" description="Acidic residues" evidence="2">
    <location>
        <begin position="707"/>
        <end position="716"/>
    </location>
</feature>
<feature type="compositionally biased region" description="Polar residues" evidence="2">
    <location>
        <begin position="136"/>
        <end position="153"/>
    </location>
</feature>
<feature type="region of interest" description="Disordered" evidence="2">
    <location>
        <begin position="199"/>
        <end position="319"/>
    </location>
</feature>
<dbReference type="EMBL" id="CVQH01000001">
    <property type="protein sequence ID" value="CRJ79808.1"/>
    <property type="molecule type" value="Genomic_DNA"/>
</dbReference>
<dbReference type="Gene3D" id="1.20.1270.60">
    <property type="entry name" value="Arfaptin homology (AH) domain/BAR domain"/>
    <property type="match status" value="1"/>
</dbReference>
<feature type="compositionally biased region" description="Polar residues" evidence="2">
    <location>
        <begin position="241"/>
        <end position="255"/>
    </location>
</feature>
<evidence type="ECO:0000256" key="2">
    <source>
        <dbReference type="SAM" id="MobiDB-lite"/>
    </source>
</evidence>